<feature type="transmembrane region" description="Helical" evidence="7">
    <location>
        <begin position="60"/>
        <end position="82"/>
    </location>
</feature>
<feature type="domain" description="Rhodopsin" evidence="8">
    <location>
        <begin position="42"/>
        <end position="280"/>
    </location>
</feature>
<dbReference type="InterPro" id="IPR052337">
    <property type="entry name" value="SAT4-like"/>
</dbReference>
<dbReference type="PANTHER" id="PTHR33048:SF163">
    <property type="entry name" value="INTEGRAL MEMBRANE PROTEIN (AFU_ORTHOLOGUE AFUA_8G05510)"/>
    <property type="match status" value="1"/>
</dbReference>
<sequence>MATVTNIFGPPPPGINLSDNKTPKNNGVVIAIFALAVVSIVLRFFARLRLQKARIEADDWLMAGSLVPLAALLASTIVGGDYGLGKHVWACTLGDVVGMRKILVAYVYIYLLLMPMIKLSILMFYWRIFGMNWMIWVCLALSIAWAIGCAVAFSCSCRPLSYFWSQFEDPKGGKCVIDLYGFYIGNAAVNVLTDFLILFVPIPLVWKLQMRKGQKIAVSSIFLLGGFVCIASVVRIYYMSFLNSDLDITWVMGDVYVWSTVEPCIGILCACLPTLQPLLRLTLKTIMGSSAGRQFGSSSRKWASGFRRRQGYGFSDNTHNSHAFHQLDDNGRKPKSSLNLRPDDDEAALTSSARVGPDTTRKDATSIGDDSDPISIRVKHDIYWREDQP</sequence>
<dbReference type="Pfam" id="PF20684">
    <property type="entry name" value="Fung_rhodopsin"/>
    <property type="match status" value="1"/>
</dbReference>
<dbReference type="GeneID" id="81389819"/>
<evidence type="ECO:0000256" key="5">
    <source>
        <dbReference type="ARBA" id="ARBA00038359"/>
    </source>
</evidence>
<protein>
    <recommendedName>
        <fullName evidence="8">Rhodopsin domain-containing protein</fullName>
    </recommendedName>
</protein>
<name>A0A9W9G908_9EURO</name>
<reference evidence="9" key="1">
    <citation type="submission" date="2022-11" db="EMBL/GenBank/DDBJ databases">
        <authorList>
            <person name="Petersen C."/>
        </authorList>
    </citation>
    <scope>NUCLEOTIDE SEQUENCE</scope>
    <source>
        <strain evidence="9">IBT 34128</strain>
    </source>
</reference>
<evidence type="ECO:0000313" key="9">
    <source>
        <dbReference type="EMBL" id="KAJ5114308.1"/>
    </source>
</evidence>
<comment type="caution">
    <text evidence="9">The sequence shown here is derived from an EMBL/GenBank/DDBJ whole genome shotgun (WGS) entry which is preliminary data.</text>
</comment>
<feature type="region of interest" description="Disordered" evidence="6">
    <location>
        <begin position="323"/>
        <end position="373"/>
    </location>
</feature>
<comment type="subcellular location">
    <subcellularLocation>
        <location evidence="1">Membrane</location>
        <topology evidence="1">Multi-pass membrane protein</topology>
    </subcellularLocation>
</comment>
<dbReference type="AlphaFoldDB" id="A0A9W9G908"/>
<dbReference type="PANTHER" id="PTHR33048">
    <property type="entry name" value="PTH11-LIKE INTEGRAL MEMBRANE PROTEIN (AFU_ORTHOLOGUE AFUA_5G11245)"/>
    <property type="match status" value="1"/>
</dbReference>
<feature type="transmembrane region" description="Helical" evidence="7">
    <location>
        <begin position="27"/>
        <end position="48"/>
    </location>
</feature>
<evidence type="ECO:0000256" key="2">
    <source>
        <dbReference type="ARBA" id="ARBA00022692"/>
    </source>
</evidence>
<evidence type="ECO:0000256" key="4">
    <source>
        <dbReference type="ARBA" id="ARBA00023136"/>
    </source>
</evidence>
<gene>
    <name evidence="9" type="ORF">NUU61_000067</name>
</gene>
<evidence type="ECO:0000256" key="3">
    <source>
        <dbReference type="ARBA" id="ARBA00022989"/>
    </source>
</evidence>
<dbReference type="OrthoDB" id="5429740at2759"/>
<dbReference type="Proteomes" id="UP001141434">
    <property type="component" value="Unassembled WGS sequence"/>
</dbReference>
<evidence type="ECO:0000259" key="8">
    <source>
        <dbReference type="Pfam" id="PF20684"/>
    </source>
</evidence>
<feature type="transmembrane region" description="Helical" evidence="7">
    <location>
        <begin position="180"/>
        <end position="204"/>
    </location>
</feature>
<evidence type="ECO:0000313" key="10">
    <source>
        <dbReference type="Proteomes" id="UP001141434"/>
    </source>
</evidence>
<evidence type="ECO:0000256" key="7">
    <source>
        <dbReference type="SAM" id="Phobius"/>
    </source>
</evidence>
<keyword evidence="2 7" id="KW-0812">Transmembrane</keyword>
<evidence type="ECO:0000256" key="1">
    <source>
        <dbReference type="ARBA" id="ARBA00004141"/>
    </source>
</evidence>
<keyword evidence="3 7" id="KW-1133">Transmembrane helix</keyword>
<dbReference type="GO" id="GO:0016020">
    <property type="term" value="C:membrane"/>
    <property type="evidence" value="ECO:0007669"/>
    <property type="project" value="UniProtKB-SubCell"/>
</dbReference>
<accession>A0A9W9G908</accession>
<feature type="transmembrane region" description="Helical" evidence="7">
    <location>
        <begin position="216"/>
        <end position="238"/>
    </location>
</feature>
<organism evidence="9 10">
    <name type="scientific">Penicillium alfredii</name>
    <dbReference type="NCBI Taxonomy" id="1506179"/>
    <lineage>
        <taxon>Eukaryota</taxon>
        <taxon>Fungi</taxon>
        <taxon>Dikarya</taxon>
        <taxon>Ascomycota</taxon>
        <taxon>Pezizomycotina</taxon>
        <taxon>Eurotiomycetes</taxon>
        <taxon>Eurotiomycetidae</taxon>
        <taxon>Eurotiales</taxon>
        <taxon>Aspergillaceae</taxon>
        <taxon>Penicillium</taxon>
    </lineage>
</organism>
<comment type="similarity">
    <text evidence="5">Belongs to the SAT4 family.</text>
</comment>
<reference evidence="9" key="2">
    <citation type="journal article" date="2023" name="IMA Fungus">
        <title>Comparative genomic study of the Penicillium genus elucidates a diverse pangenome and 15 lateral gene transfer events.</title>
        <authorList>
            <person name="Petersen C."/>
            <person name="Sorensen T."/>
            <person name="Nielsen M.R."/>
            <person name="Sondergaard T.E."/>
            <person name="Sorensen J.L."/>
            <person name="Fitzpatrick D.A."/>
            <person name="Frisvad J.C."/>
            <person name="Nielsen K.L."/>
        </authorList>
    </citation>
    <scope>NUCLEOTIDE SEQUENCE</scope>
    <source>
        <strain evidence="9">IBT 34128</strain>
    </source>
</reference>
<keyword evidence="10" id="KW-1185">Reference proteome</keyword>
<dbReference type="RefSeq" id="XP_056515501.1">
    <property type="nucleotide sequence ID" value="XM_056650651.1"/>
</dbReference>
<dbReference type="EMBL" id="JAPMSZ010000001">
    <property type="protein sequence ID" value="KAJ5114308.1"/>
    <property type="molecule type" value="Genomic_DNA"/>
</dbReference>
<feature type="transmembrane region" description="Helical" evidence="7">
    <location>
        <begin position="102"/>
        <end position="126"/>
    </location>
</feature>
<feature type="transmembrane region" description="Helical" evidence="7">
    <location>
        <begin position="133"/>
        <end position="153"/>
    </location>
</feature>
<dbReference type="InterPro" id="IPR049326">
    <property type="entry name" value="Rhodopsin_dom_fungi"/>
</dbReference>
<evidence type="ECO:0000256" key="6">
    <source>
        <dbReference type="SAM" id="MobiDB-lite"/>
    </source>
</evidence>
<keyword evidence="4 7" id="KW-0472">Membrane</keyword>
<proteinExistence type="inferred from homology"/>